<evidence type="ECO:0000313" key="2">
    <source>
        <dbReference type="EMBL" id="PWH85849.1"/>
    </source>
</evidence>
<evidence type="ECO:0000259" key="1">
    <source>
        <dbReference type="Pfam" id="PF01797"/>
    </source>
</evidence>
<sequence>MDNLDQVHCHAWIHCLISTKDETPSIQLHFKEELHELIQATFSSMGSTVRIINSSPTHLNCLFNLNPSKSVQEIIDKVRDVSSQFINSKTGVDKQSIWEEDFSCISVDATNIEEVYSFIRDQEIRNLQNNNISEFSQFLEVHGVDLEAAE</sequence>
<dbReference type="GO" id="GO:0003677">
    <property type="term" value="F:DNA binding"/>
    <property type="evidence" value="ECO:0007669"/>
    <property type="project" value="InterPro"/>
</dbReference>
<accession>A0A2U2XDG6</accession>
<comment type="caution">
    <text evidence="2">The sequence shown here is derived from an EMBL/GenBank/DDBJ whole genome shotgun (WGS) entry which is preliminary data.</text>
</comment>
<dbReference type="AlphaFoldDB" id="A0A2U2XDG6"/>
<dbReference type="RefSeq" id="WP_109359126.1">
    <property type="nucleotide sequence ID" value="NZ_QFRJ01000004.1"/>
</dbReference>
<name>A0A2U2XDG6_9FLAO</name>
<dbReference type="EMBL" id="QFRJ01000004">
    <property type="protein sequence ID" value="PWH85849.1"/>
    <property type="molecule type" value="Genomic_DNA"/>
</dbReference>
<proteinExistence type="predicted"/>
<dbReference type="GO" id="GO:0006313">
    <property type="term" value="P:DNA transposition"/>
    <property type="evidence" value="ECO:0007669"/>
    <property type="project" value="InterPro"/>
</dbReference>
<dbReference type="OrthoDB" id="9797997at2"/>
<dbReference type="SUPFAM" id="SSF143422">
    <property type="entry name" value="Transposase IS200-like"/>
    <property type="match status" value="1"/>
</dbReference>
<dbReference type="InterPro" id="IPR002686">
    <property type="entry name" value="Transposase_17"/>
</dbReference>
<dbReference type="InterPro" id="IPR036515">
    <property type="entry name" value="Transposase_17_sf"/>
</dbReference>
<dbReference type="Gene3D" id="3.30.70.1290">
    <property type="entry name" value="Transposase IS200-like"/>
    <property type="match status" value="1"/>
</dbReference>
<dbReference type="Proteomes" id="UP000245370">
    <property type="component" value="Unassembled WGS sequence"/>
</dbReference>
<reference evidence="2 3" key="1">
    <citation type="submission" date="2018-05" db="EMBL/GenBank/DDBJ databases">
        <title>Brumimicrobium oceani sp. nov., isolated from coastal sediment.</title>
        <authorList>
            <person name="Kou Y."/>
        </authorList>
    </citation>
    <scope>NUCLEOTIDE SEQUENCE [LARGE SCALE GENOMIC DNA]</scope>
    <source>
        <strain evidence="2 3">C305</strain>
    </source>
</reference>
<reference evidence="2 3" key="2">
    <citation type="submission" date="2018-05" db="EMBL/GenBank/DDBJ databases">
        <authorList>
            <person name="Lanie J.A."/>
            <person name="Ng W.-L."/>
            <person name="Kazmierczak K.M."/>
            <person name="Andrzejewski T.M."/>
            <person name="Davidsen T.M."/>
            <person name="Wayne K.J."/>
            <person name="Tettelin H."/>
            <person name="Glass J.I."/>
            <person name="Rusch D."/>
            <person name="Podicherti R."/>
            <person name="Tsui H.-C.T."/>
            <person name="Winkler M.E."/>
        </authorList>
    </citation>
    <scope>NUCLEOTIDE SEQUENCE [LARGE SCALE GENOMIC DNA]</scope>
    <source>
        <strain evidence="2 3">C305</strain>
    </source>
</reference>
<gene>
    <name evidence="2" type="ORF">DIT68_07070</name>
</gene>
<keyword evidence="3" id="KW-1185">Reference proteome</keyword>
<dbReference type="Pfam" id="PF01797">
    <property type="entry name" value="Y1_Tnp"/>
    <property type="match status" value="1"/>
</dbReference>
<feature type="domain" description="Transposase IS200-like" evidence="1">
    <location>
        <begin position="11"/>
        <end position="122"/>
    </location>
</feature>
<protein>
    <recommendedName>
        <fullName evidence="1">Transposase IS200-like domain-containing protein</fullName>
    </recommendedName>
</protein>
<dbReference type="GO" id="GO:0004803">
    <property type="term" value="F:transposase activity"/>
    <property type="evidence" value="ECO:0007669"/>
    <property type="project" value="InterPro"/>
</dbReference>
<evidence type="ECO:0000313" key="3">
    <source>
        <dbReference type="Proteomes" id="UP000245370"/>
    </source>
</evidence>
<organism evidence="2 3">
    <name type="scientific">Brumimicrobium oceani</name>
    <dbReference type="NCBI Taxonomy" id="2100725"/>
    <lineage>
        <taxon>Bacteria</taxon>
        <taxon>Pseudomonadati</taxon>
        <taxon>Bacteroidota</taxon>
        <taxon>Flavobacteriia</taxon>
        <taxon>Flavobacteriales</taxon>
        <taxon>Crocinitomicaceae</taxon>
        <taxon>Brumimicrobium</taxon>
    </lineage>
</organism>